<feature type="domain" description="Peptidase S1" evidence="3">
    <location>
        <begin position="31"/>
        <end position="76"/>
    </location>
</feature>
<dbReference type="PROSITE" id="PS00134">
    <property type="entry name" value="TRYPSIN_HIS"/>
    <property type="match status" value="1"/>
</dbReference>
<dbReference type="Proteomes" id="UP000801492">
    <property type="component" value="Unassembled WGS sequence"/>
</dbReference>
<keyword evidence="2" id="KW-0732">Signal</keyword>
<dbReference type="GO" id="GO:0004252">
    <property type="term" value="F:serine-type endopeptidase activity"/>
    <property type="evidence" value="ECO:0007669"/>
    <property type="project" value="InterPro"/>
</dbReference>
<dbReference type="Gene3D" id="2.40.10.10">
    <property type="entry name" value="Trypsin-like serine proteases"/>
    <property type="match status" value="1"/>
</dbReference>
<dbReference type="OrthoDB" id="531708at2759"/>
<dbReference type="SUPFAM" id="SSF50494">
    <property type="entry name" value="Trypsin-like serine proteases"/>
    <property type="match status" value="1"/>
</dbReference>
<proteinExistence type="predicted"/>
<evidence type="ECO:0000313" key="5">
    <source>
        <dbReference type="Proteomes" id="UP000801492"/>
    </source>
</evidence>
<dbReference type="InterPro" id="IPR001254">
    <property type="entry name" value="Trypsin_dom"/>
</dbReference>
<dbReference type="InterPro" id="IPR043504">
    <property type="entry name" value="Peptidase_S1_PA_chymotrypsin"/>
</dbReference>
<dbReference type="AlphaFoldDB" id="A0A8K0CT37"/>
<dbReference type="InterPro" id="IPR009003">
    <property type="entry name" value="Peptidase_S1_PA"/>
</dbReference>
<dbReference type="InterPro" id="IPR018114">
    <property type="entry name" value="TRYPSIN_HIS"/>
</dbReference>
<dbReference type="Pfam" id="PF00089">
    <property type="entry name" value="Trypsin"/>
    <property type="match status" value="1"/>
</dbReference>
<feature type="chain" id="PRO_5035474644" description="Peptidase S1 domain-containing protein" evidence="2">
    <location>
        <begin position="18"/>
        <end position="76"/>
    </location>
</feature>
<name>A0A8K0CT37_IGNLU</name>
<dbReference type="PANTHER" id="PTHR24252">
    <property type="entry name" value="ACROSIN-RELATED"/>
    <property type="match status" value="1"/>
</dbReference>
<dbReference type="PANTHER" id="PTHR24252:SF7">
    <property type="entry name" value="HYALIN"/>
    <property type="match status" value="1"/>
</dbReference>
<evidence type="ECO:0000256" key="2">
    <source>
        <dbReference type="SAM" id="SignalP"/>
    </source>
</evidence>
<evidence type="ECO:0000313" key="4">
    <source>
        <dbReference type="EMBL" id="KAF2889807.1"/>
    </source>
</evidence>
<feature type="non-terminal residue" evidence="4">
    <location>
        <position position="1"/>
    </location>
</feature>
<evidence type="ECO:0000256" key="1">
    <source>
        <dbReference type="ARBA" id="ARBA00023157"/>
    </source>
</evidence>
<organism evidence="4 5">
    <name type="scientific">Ignelater luminosus</name>
    <name type="common">Cucubano</name>
    <name type="synonym">Pyrophorus luminosus</name>
    <dbReference type="NCBI Taxonomy" id="2038154"/>
    <lineage>
        <taxon>Eukaryota</taxon>
        <taxon>Metazoa</taxon>
        <taxon>Ecdysozoa</taxon>
        <taxon>Arthropoda</taxon>
        <taxon>Hexapoda</taxon>
        <taxon>Insecta</taxon>
        <taxon>Pterygota</taxon>
        <taxon>Neoptera</taxon>
        <taxon>Endopterygota</taxon>
        <taxon>Coleoptera</taxon>
        <taxon>Polyphaga</taxon>
        <taxon>Elateriformia</taxon>
        <taxon>Elateroidea</taxon>
        <taxon>Elateridae</taxon>
        <taxon>Agrypninae</taxon>
        <taxon>Pyrophorini</taxon>
        <taxon>Ignelater</taxon>
    </lineage>
</organism>
<evidence type="ECO:0000259" key="3">
    <source>
        <dbReference type="PROSITE" id="PS50240"/>
    </source>
</evidence>
<sequence length="76" mass="7952">MIQHLIIFAVTILGIFAFPNQHLETSDNGRIVGGENANPGQFPYIVSLQSTSGSHSCGGSIINADTIVTAAHCIQG</sequence>
<dbReference type="PROSITE" id="PS50240">
    <property type="entry name" value="TRYPSIN_DOM"/>
    <property type="match status" value="1"/>
</dbReference>
<dbReference type="GO" id="GO:0006508">
    <property type="term" value="P:proteolysis"/>
    <property type="evidence" value="ECO:0007669"/>
    <property type="project" value="InterPro"/>
</dbReference>
<keyword evidence="5" id="KW-1185">Reference proteome</keyword>
<comment type="caution">
    <text evidence="4">The sequence shown here is derived from an EMBL/GenBank/DDBJ whole genome shotgun (WGS) entry which is preliminary data.</text>
</comment>
<gene>
    <name evidence="4" type="ORF">ILUMI_16366</name>
</gene>
<keyword evidence="1" id="KW-1015">Disulfide bond</keyword>
<feature type="signal peptide" evidence="2">
    <location>
        <begin position="1"/>
        <end position="17"/>
    </location>
</feature>
<protein>
    <recommendedName>
        <fullName evidence="3">Peptidase S1 domain-containing protein</fullName>
    </recommendedName>
</protein>
<reference evidence="4" key="1">
    <citation type="submission" date="2019-08" db="EMBL/GenBank/DDBJ databases">
        <title>The genome of the North American firefly Photinus pyralis.</title>
        <authorList>
            <consortium name="Photinus pyralis genome working group"/>
            <person name="Fallon T.R."/>
            <person name="Sander Lower S.E."/>
            <person name="Weng J.-K."/>
        </authorList>
    </citation>
    <scope>NUCLEOTIDE SEQUENCE</scope>
    <source>
        <strain evidence="4">TRF0915ILg1</strain>
        <tissue evidence="4">Whole body</tissue>
    </source>
</reference>
<accession>A0A8K0CT37</accession>
<dbReference type="EMBL" id="VTPC01062273">
    <property type="protein sequence ID" value="KAF2889807.1"/>
    <property type="molecule type" value="Genomic_DNA"/>
</dbReference>